<evidence type="ECO:0000256" key="1">
    <source>
        <dbReference type="ARBA" id="ARBA00004196"/>
    </source>
</evidence>
<keyword evidence="5" id="KW-1185">Reference proteome</keyword>
<dbReference type="AlphaFoldDB" id="A0A2N5J9J6"/>
<reference evidence="4 5" key="1">
    <citation type="submission" date="2017-07" db="EMBL/GenBank/DDBJ databases">
        <title>Bifidobacterium novel species.</title>
        <authorList>
            <person name="Lugli G.A."/>
            <person name="Milani C."/>
            <person name="Duranti S."/>
            <person name="Mangifesta M."/>
        </authorList>
    </citation>
    <scope>NUCLEOTIDE SEQUENCE [LARGE SCALE GENOMIC DNA]</scope>
    <source>
        <strain evidence="5">Uis1B</strain>
    </source>
</reference>
<gene>
    <name evidence="4" type="ORF">Uis1B_1172</name>
</gene>
<evidence type="ECO:0000313" key="4">
    <source>
        <dbReference type="EMBL" id="PLS30883.1"/>
    </source>
</evidence>
<dbReference type="InterPro" id="IPR043708">
    <property type="entry name" value="DUF5648"/>
</dbReference>
<feature type="region of interest" description="Disordered" evidence="2">
    <location>
        <begin position="305"/>
        <end position="329"/>
    </location>
</feature>
<dbReference type="InterPro" id="IPR013378">
    <property type="entry name" value="InlB-like_B-rpt"/>
</dbReference>
<dbReference type="Pfam" id="PF18885">
    <property type="entry name" value="DUF5648"/>
    <property type="match status" value="1"/>
</dbReference>
<dbReference type="Pfam" id="PF09479">
    <property type="entry name" value="Flg_new"/>
    <property type="match status" value="2"/>
</dbReference>
<dbReference type="Proteomes" id="UP000235050">
    <property type="component" value="Unassembled WGS sequence"/>
</dbReference>
<accession>A0A2N5J9J6</accession>
<evidence type="ECO:0000259" key="3">
    <source>
        <dbReference type="Pfam" id="PF18885"/>
    </source>
</evidence>
<name>A0A2N5J9J6_9BIFI</name>
<dbReference type="GO" id="GO:0030313">
    <property type="term" value="C:cell envelope"/>
    <property type="evidence" value="ECO:0007669"/>
    <property type="project" value="UniProtKB-SubCell"/>
</dbReference>
<comment type="subcellular location">
    <subcellularLocation>
        <location evidence="1">Cell envelope</location>
    </subcellularLocation>
</comment>
<dbReference type="RefSeq" id="WP_165782753.1">
    <property type="nucleotide sequence ID" value="NZ_NMWU01000021.1"/>
</dbReference>
<dbReference type="NCBIfam" id="TIGR02543">
    <property type="entry name" value="List_Bact_rpt"/>
    <property type="match status" value="2"/>
</dbReference>
<sequence length="600" mass="66633">MMTGRLRRAGLAVAAVLAMLLTMIITPVTGASAAEDWSKGLTQAQIRSSYGFAKWVSVTGETEDIRADARRAIFQLSIGTYGYINLGADDDATSLDNTRRALQEDIKSNQFRTSLENEPCRTDLPQGKGRRCNDPNKRLQALPLNLQFLARSQDAADAVAATNSHHFAGVAQNISFNANFKDFYNDFGEKDNYDKDMTDGKLDSKASDGSKVGETGHYLNYVDGTWSRRKQQYDVATSASIGITGNVLTQDYMFDYYSDNSSSEEDPGNCTNQGMTLPESLLARFDQYTSLPEVQAATGHTVRFDSAGGSPVAGQKIADGHKATRPADPTRSGYTFAGWYLGATRYDFSRPVTSNLTLTARWTRNAPQTVYRTVRFDSAGGSPVAPQKVRNGARAGQPKTPTRSGYSFAGWYLGSTKWDFNRPVTGDLTLTAHWTKNATPSKPTDKPGQVKRVPVYRVYNRNSGLHHYTTSKAENDMLVRLGWRDENHGKSSFITVSRDTPGARPVYREYNRRSGNHNWTLNKREHDMLVRLGWRDEGIAWYTSPTGANVYRLYNPKPYHKPKHGRGNGGGEHVYTTSYGEYLSVIRAGWRGEGVAWKSL</sequence>
<evidence type="ECO:0000313" key="5">
    <source>
        <dbReference type="Proteomes" id="UP000235050"/>
    </source>
</evidence>
<feature type="domain" description="DUF5648" evidence="3">
    <location>
        <begin position="454"/>
        <end position="599"/>
    </location>
</feature>
<feature type="region of interest" description="Disordered" evidence="2">
    <location>
        <begin position="377"/>
        <end position="402"/>
    </location>
</feature>
<dbReference type="InterPro" id="IPR042229">
    <property type="entry name" value="Listeria/Bacterioides_rpt_sf"/>
</dbReference>
<protein>
    <submittedName>
        <fullName evidence="4">L,D-transpeptidase catalytic domain-containing protein</fullName>
    </submittedName>
</protein>
<dbReference type="Gene3D" id="2.60.40.4270">
    <property type="entry name" value="Listeria-Bacteroides repeat domain"/>
    <property type="match status" value="2"/>
</dbReference>
<evidence type="ECO:0000256" key="2">
    <source>
        <dbReference type="SAM" id="MobiDB-lite"/>
    </source>
</evidence>
<dbReference type="EMBL" id="NMWU01000021">
    <property type="protein sequence ID" value="PLS30883.1"/>
    <property type="molecule type" value="Genomic_DNA"/>
</dbReference>
<organism evidence="4 5">
    <name type="scientific">Bifidobacterium margollesii</name>
    <dbReference type="NCBI Taxonomy" id="2020964"/>
    <lineage>
        <taxon>Bacteria</taxon>
        <taxon>Bacillati</taxon>
        <taxon>Actinomycetota</taxon>
        <taxon>Actinomycetes</taxon>
        <taxon>Bifidobacteriales</taxon>
        <taxon>Bifidobacteriaceae</taxon>
        <taxon>Bifidobacterium</taxon>
    </lineage>
</organism>
<comment type="caution">
    <text evidence="4">The sequence shown here is derived from an EMBL/GenBank/DDBJ whole genome shotgun (WGS) entry which is preliminary data.</text>
</comment>
<proteinExistence type="predicted"/>